<dbReference type="PANTHER" id="PTHR22642:SF2">
    <property type="entry name" value="PROTEIN LONG AFTER FAR-RED 3"/>
    <property type="match status" value="1"/>
</dbReference>
<dbReference type="SUPFAM" id="SSF51338">
    <property type="entry name" value="Composite domain of metallo-dependent hydrolases"/>
    <property type="match status" value="1"/>
</dbReference>
<feature type="domain" description="Amidohydrolase 3" evidence="1">
    <location>
        <begin position="64"/>
        <end position="552"/>
    </location>
</feature>
<dbReference type="Gene3D" id="3.10.310.70">
    <property type="match status" value="1"/>
</dbReference>
<protein>
    <recommendedName>
        <fullName evidence="1">Amidohydrolase 3 domain-containing protein</fullName>
    </recommendedName>
</protein>
<name>C0ZDV4_BREBN</name>
<reference evidence="2 3" key="1">
    <citation type="submission" date="2005-03" db="EMBL/GenBank/DDBJ databases">
        <title>Brevibacillus brevis strain 47, complete genome.</title>
        <authorList>
            <person name="Hosoyama A."/>
            <person name="Yamada R."/>
            <person name="Hongo Y."/>
            <person name="Terui Y."/>
            <person name="Ankai A."/>
            <person name="Masuyama W."/>
            <person name="Sekiguchi M."/>
            <person name="Takeda T."/>
            <person name="Asano K."/>
            <person name="Ohji S."/>
            <person name="Ichikawa N."/>
            <person name="Narita S."/>
            <person name="Aoki N."/>
            <person name="Miura H."/>
            <person name="Matsushita S."/>
            <person name="Sekigawa T."/>
            <person name="Yamagata H."/>
            <person name="Yoshikawa H."/>
            <person name="Udaka S."/>
            <person name="Tanikawa S."/>
            <person name="Fujita N."/>
        </authorList>
    </citation>
    <scope>NUCLEOTIDE SEQUENCE [LARGE SCALE GENOMIC DNA]</scope>
    <source>
        <strain evidence="3">47 / JCM 6285 / NBRC 100599</strain>
    </source>
</reference>
<dbReference type="PANTHER" id="PTHR22642">
    <property type="entry name" value="IMIDAZOLONEPROPIONASE"/>
    <property type="match status" value="1"/>
</dbReference>
<dbReference type="CDD" id="cd01300">
    <property type="entry name" value="YtcJ_like"/>
    <property type="match status" value="1"/>
</dbReference>
<dbReference type="InterPro" id="IPR011059">
    <property type="entry name" value="Metal-dep_hydrolase_composite"/>
</dbReference>
<dbReference type="SUPFAM" id="SSF51556">
    <property type="entry name" value="Metallo-dependent hydrolases"/>
    <property type="match status" value="1"/>
</dbReference>
<dbReference type="Proteomes" id="UP000001877">
    <property type="component" value="Chromosome"/>
</dbReference>
<evidence type="ECO:0000313" key="2">
    <source>
        <dbReference type="EMBL" id="BAH43963.1"/>
    </source>
</evidence>
<dbReference type="GO" id="GO:0016810">
    <property type="term" value="F:hydrolase activity, acting on carbon-nitrogen (but not peptide) bonds"/>
    <property type="evidence" value="ECO:0007669"/>
    <property type="project" value="InterPro"/>
</dbReference>
<dbReference type="eggNOG" id="COG1574">
    <property type="taxonomic scope" value="Bacteria"/>
</dbReference>
<dbReference type="AlphaFoldDB" id="C0ZDV4"/>
<dbReference type="EMBL" id="AP008955">
    <property type="protein sequence ID" value="BAH43963.1"/>
    <property type="molecule type" value="Genomic_DNA"/>
</dbReference>
<dbReference type="Gene3D" id="3.20.20.140">
    <property type="entry name" value="Metal-dependent hydrolases"/>
    <property type="match status" value="1"/>
</dbReference>
<evidence type="ECO:0000313" key="3">
    <source>
        <dbReference type="Proteomes" id="UP000001877"/>
    </source>
</evidence>
<dbReference type="HOGENOM" id="CLU_009942_6_1_9"/>
<dbReference type="InterPro" id="IPR013108">
    <property type="entry name" value="Amidohydro_3"/>
</dbReference>
<dbReference type="InterPro" id="IPR032466">
    <property type="entry name" value="Metal_Hydrolase"/>
</dbReference>
<dbReference type="Pfam" id="PF07969">
    <property type="entry name" value="Amidohydro_3"/>
    <property type="match status" value="1"/>
</dbReference>
<evidence type="ECO:0000259" key="1">
    <source>
        <dbReference type="Pfam" id="PF07969"/>
    </source>
</evidence>
<gene>
    <name evidence="2" type="ordered locus">BBR47_29860</name>
</gene>
<dbReference type="Gene3D" id="2.30.40.10">
    <property type="entry name" value="Urease, subunit C, domain 1"/>
    <property type="match status" value="1"/>
</dbReference>
<keyword evidence="3" id="KW-1185">Reference proteome</keyword>
<organism evidence="2 3">
    <name type="scientific">Brevibacillus brevis (strain 47 / JCM 6285 / NBRC 100599)</name>
    <dbReference type="NCBI Taxonomy" id="358681"/>
    <lineage>
        <taxon>Bacteria</taxon>
        <taxon>Bacillati</taxon>
        <taxon>Bacillota</taxon>
        <taxon>Bacilli</taxon>
        <taxon>Bacillales</taxon>
        <taxon>Paenibacillaceae</taxon>
        <taxon>Brevibacillus</taxon>
    </lineage>
</organism>
<accession>C0ZDV4</accession>
<proteinExistence type="predicted"/>
<dbReference type="InterPro" id="IPR033932">
    <property type="entry name" value="YtcJ-like"/>
</dbReference>
<dbReference type="STRING" id="358681.BBR47_29860"/>
<dbReference type="KEGG" id="bbe:BBR47_29860"/>
<sequence>MSAILLSCEGVVHLVAPNTVYLNGQIYCVVPRYRYVEAVAVKEGKFVAVGSNEEIKSLISQTTEVVDLKGKTVLPGLHDMHIHAYLGSYSTLNECHLPRESHKSVTDILECVRQYAKNNPSKPWIVGVDWQPEIMPYINKSQLDAIDSSRPIILYDFSHHNAWVNSKALEFAGIDAHTFDPEGGHIHRDESGEPTGVLIELPAIQLVAKHIPKGGEQEHFEAVKWIVNQLNSHGITGIKEPMTDREILKTYKRLDDENGLHLRVVTNLMYKVPLEISMEEQYSLIEDRKKYASSHIFTDFAKMFIDGVPAFKTAAFMQPYLGDEDANDNILVDAEQLKKDLAYLDSMGITVKMHAVGDAAIRVGLNAIEAARAVNGFSGLKHEIAHTTFIHPEDIHRFCALDAVAEFSPMMWFPSDFHTQDKVVIGPERANGKYSIRSVVDTGALAVYGTDWPVVPSFNPWPSLEAMVTRQNPYIDYPGTVNASEALDVVQAIELFTINGARSMYLDNITGSIQVGKSADMIVLDRNPLSIPPTDIRNTKVLCTILEGKTVYEIGADSLSVQLI</sequence>